<comment type="caution">
    <text evidence="1">The sequence shown here is derived from an EMBL/GenBank/DDBJ whole genome shotgun (WGS) entry which is preliminary data.</text>
</comment>
<organism evidence="1 2">
    <name type="scientific">Hymenobacter chitinivorans DSM 11115</name>
    <dbReference type="NCBI Taxonomy" id="1121954"/>
    <lineage>
        <taxon>Bacteria</taxon>
        <taxon>Pseudomonadati</taxon>
        <taxon>Bacteroidota</taxon>
        <taxon>Cytophagia</taxon>
        <taxon>Cytophagales</taxon>
        <taxon>Hymenobacteraceae</taxon>
        <taxon>Hymenobacter</taxon>
    </lineage>
</organism>
<protein>
    <submittedName>
        <fullName evidence="1">Putative beta-barrel porin</fullName>
    </submittedName>
</protein>
<name>A0A2M9BRQ3_9BACT</name>
<reference evidence="1 2" key="1">
    <citation type="submission" date="2017-11" db="EMBL/GenBank/DDBJ databases">
        <title>Genomic Encyclopedia of Archaeal and Bacterial Type Strains, Phase II (KMG-II): From Individual Species to Whole Genera.</title>
        <authorList>
            <person name="Goeker M."/>
        </authorList>
    </citation>
    <scope>NUCLEOTIDE SEQUENCE [LARGE SCALE GENOMIC DNA]</scope>
    <source>
        <strain evidence="1 2">DSM 11115</strain>
    </source>
</reference>
<accession>A0A2M9BRQ3</accession>
<sequence>MGLPSCSSCFLPYFSPTLLSDLLFPLSCFRLFVRVSIVLLLGLLWPALLRAQVLDDSTKVVYGAKTTRVLYEADIMREQYEGRVIDTTLTNQVRDRYWFHDTTFQQDLGNVGTASRRLLWDANNGIGARYGRTVFDKFARNSATIPYYDTRSPFTFFRFIQSAVGEQVFELSYSRSLGKNLNVGLAYERFASRKVLATNGRENFTEHSNVLFFARYQTKDERYHALFNINTARHRVPEQGGIRYGATDSIEDGPDKGKPRPGSLFSYGFENVNLTRALNAEDRDEIRLVQTLRLLGRGLTAYHIFDWHRQFNNYTDRPLSGPLPLDAPGRLRFYPGTRLSANLTNDRTEYRQLENEVGVMGHTPAVGYRLYGRYRNANLFAKNYQDRYSGLGEYIYPYSQHYGQLFLGGTADFRYRNLVAVETAGEVMAQQLTPEGKTFSEFWFRGTARLGPLSGEFYSSSYSPTLTQQRFVGNHYEWNHTKDVPTGTPIAEFNNTLVNQLTGRLNQKLGRHYLEASASVVTINDLVYYNQAAVPAQFNKPIGLVIGSVRHRFNLGKFYFDNQGTGTLGGEGEALRIPKLVANGRAYYQGYLFKKAMFSQVGADVYYQSRFRGYDYNPTTQQFYVQDHFSIRNYAVADVFFITDIKTVSVFLKMAYVNQGLYDFGNGYFATPLYTGLPRRFQFGIRWQFFD</sequence>
<dbReference type="Pfam" id="PF14121">
    <property type="entry name" value="Porin_10"/>
    <property type="match status" value="1"/>
</dbReference>
<keyword evidence="2" id="KW-1185">Reference proteome</keyword>
<dbReference type="InterPro" id="IPR025631">
    <property type="entry name" value="Porin_10"/>
</dbReference>
<gene>
    <name evidence="1" type="ORF">CLV45_2047</name>
</gene>
<dbReference type="Proteomes" id="UP000228535">
    <property type="component" value="Unassembled WGS sequence"/>
</dbReference>
<proteinExistence type="predicted"/>
<dbReference type="EMBL" id="PGFA01000001">
    <property type="protein sequence ID" value="PJJ60618.1"/>
    <property type="molecule type" value="Genomic_DNA"/>
</dbReference>
<dbReference type="AlphaFoldDB" id="A0A2M9BRQ3"/>
<evidence type="ECO:0000313" key="2">
    <source>
        <dbReference type="Proteomes" id="UP000228535"/>
    </source>
</evidence>
<evidence type="ECO:0000313" key="1">
    <source>
        <dbReference type="EMBL" id="PJJ60618.1"/>
    </source>
</evidence>